<dbReference type="InterPro" id="IPR000825">
    <property type="entry name" value="SUF_FeS_clus_asmbl_SufBD_core"/>
</dbReference>
<keyword evidence="6" id="KW-1185">Reference proteome</keyword>
<sequence length="995" mass="110564">MSAIGFTPPIHAPIATKPKLKPKPKSKIKPFSSLTTSNPIAQPSFSDPFVLQLAETLEDSLPPSPPLQKLRDSSSESLLSTPWPTRKEEAFRFTDTSFIKNSQILPVTGPPPRLEELPGGVSEDTQLASVVIADGFVLNSASGLPDGVFVGSLLSDSEGRISKRVSELVGDFEWGDLFWSVNGLGAPDVGVVYVPKGVRVENPIYLRYVSVEGVEGGDEKLPVSNPRMVVVVEEEGEVGIIEEFVSREGSNDKCYWANPVLEVVVGEGAKFRHSYLQSQSFNSAHIKWTSIKQEAASSYELVEVSTGGKLSRHNLHIQQLGPDTATELSTFHLTVGDQTQDLHSRLVLDHPRAYSRQIHKCIVAHSQGQAVFDGNVKVNRYAQQTDAGQLTRTLLLEPRATVNVKPNLQIIADDVKCSHGAAISDLEESQHAVSTWRRLEKLSCSPLEPRLSNDCLILFSESKLRVMSKKGETVGISPDRDGNSLRAYLFSTTIDVHLPIPPHSDFNRPVFFSTSAVIRQNPTRTRLSITCNSSSKPTLDVPPESPVQRKNPSLYEQLKPLSATTLPNNTSDHKAQLLSKPKSTWVNPTRPKKFVLSLQRQKKSPYSYNPLKGEVRVFAQKLYECDTSESAFTSVLEQAPEEVSRGDALFILKSFKEWQKARLFLNWIKTQDWFPIETIFYNVTMKSLRFGNQFELVEELAHEMVSTEIQLDNITYSTIITCAKRCSKFDKAVEWFERMYKTGLMPDEVTYSAVLNVYAKLGKVQEVLNLYERGTASGWKPDPITFCILAKMFGEAGDFDGIRYVMKEMKSAGVQPNLAVYNTLLEAMGKAARPGLARNLFEELVESGVTPSIYGRARWDKDATDLLERIKSHDWTVDAMLYNTLLGVCADFGLVDDAERPDSWSYAAMLNIYGSTGDAAKGMELFEEMSKRNEDLPELFSARTSTGTHKLSQGLGNAFASHVEELAAPLKQSEEIAGCFVATREELVNCVRSRL</sequence>
<dbReference type="AlphaFoldDB" id="A0A9Q0JN94"/>
<feature type="region of interest" description="Disordered" evidence="3">
    <location>
        <begin position="1"/>
        <end position="43"/>
    </location>
</feature>
<dbReference type="InterPro" id="IPR037284">
    <property type="entry name" value="SUF_FeS_clus_asmbl_SufBD_sf"/>
</dbReference>
<feature type="domain" description="SUF system FeS cluster assembly SufBD core" evidence="4">
    <location>
        <begin position="222"/>
        <end position="430"/>
    </location>
</feature>
<evidence type="ECO:0000256" key="2">
    <source>
        <dbReference type="PROSITE-ProRule" id="PRU00708"/>
    </source>
</evidence>
<reference evidence="5" key="2">
    <citation type="journal article" date="2023" name="Plants (Basel)">
        <title>Annotation of the Turnera subulata (Passifloraceae) Draft Genome Reveals the S-Locus Evolved after the Divergence of Turneroideae from Passifloroideae in a Stepwise Manner.</title>
        <authorList>
            <person name="Henning P.M."/>
            <person name="Roalson E.H."/>
            <person name="Mir W."/>
            <person name="McCubbin A.G."/>
            <person name="Shore J.S."/>
        </authorList>
    </citation>
    <scope>NUCLEOTIDE SEQUENCE</scope>
    <source>
        <strain evidence="5">F60SS</strain>
    </source>
</reference>
<dbReference type="PANTHER" id="PTHR43575">
    <property type="entry name" value="PROTEIN ABCI7, CHLOROPLASTIC"/>
    <property type="match status" value="1"/>
</dbReference>
<dbReference type="Gene3D" id="1.25.40.10">
    <property type="entry name" value="Tetratricopeptide repeat domain"/>
    <property type="match status" value="3"/>
</dbReference>
<feature type="repeat" description="PPR" evidence="2">
    <location>
        <begin position="747"/>
        <end position="781"/>
    </location>
</feature>
<organism evidence="5 6">
    <name type="scientific">Turnera subulata</name>
    <dbReference type="NCBI Taxonomy" id="218843"/>
    <lineage>
        <taxon>Eukaryota</taxon>
        <taxon>Viridiplantae</taxon>
        <taxon>Streptophyta</taxon>
        <taxon>Embryophyta</taxon>
        <taxon>Tracheophyta</taxon>
        <taxon>Spermatophyta</taxon>
        <taxon>Magnoliopsida</taxon>
        <taxon>eudicotyledons</taxon>
        <taxon>Gunneridae</taxon>
        <taxon>Pentapetalae</taxon>
        <taxon>rosids</taxon>
        <taxon>fabids</taxon>
        <taxon>Malpighiales</taxon>
        <taxon>Passifloraceae</taxon>
        <taxon>Turnera</taxon>
    </lineage>
</organism>
<feature type="region of interest" description="Disordered" evidence="3">
    <location>
        <begin position="60"/>
        <end position="81"/>
    </location>
</feature>
<evidence type="ECO:0000259" key="4">
    <source>
        <dbReference type="Pfam" id="PF01458"/>
    </source>
</evidence>
<dbReference type="SUPFAM" id="SSF101960">
    <property type="entry name" value="Stabilizer of iron transporter SufD"/>
    <property type="match status" value="1"/>
</dbReference>
<feature type="repeat" description="PPR" evidence="2">
    <location>
        <begin position="817"/>
        <end position="851"/>
    </location>
</feature>
<gene>
    <name evidence="5" type="ORF">Tsubulata_009356</name>
</gene>
<protein>
    <recommendedName>
        <fullName evidence="4">SUF system FeS cluster assembly SufBD core domain-containing protein</fullName>
    </recommendedName>
</protein>
<evidence type="ECO:0000256" key="1">
    <source>
        <dbReference type="ARBA" id="ARBA00022737"/>
    </source>
</evidence>
<dbReference type="Proteomes" id="UP001141552">
    <property type="component" value="Unassembled WGS sequence"/>
</dbReference>
<dbReference type="PROSITE" id="PS51375">
    <property type="entry name" value="PPR"/>
    <property type="match status" value="5"/>
</dbReference>
<dbReference type="Pfam" id="PF01535">
    <property type="entry name" value="PPR"/>
    <property type="match status" value="1"/>
</dbReference>
<feature type="repeat" description="PPR" evidence="2">
    <location>
        <begin position="902"/>
        <end position="936"/>
    </location>
</feature>
<dbReference type="NCBIfam" id="TIGR00756">
    <property type="entry name" value="PPR"/>
    <property type="match status" value="5"/>
</dbReference>
<dbReference type="Pfam" id="PF13812">
    <property type="entry name" value="PPR_3"/>
    <property type="match status" value="2"/>
</dbReference>
<evidence type="ECO:0000313" key="5">
    <source>
        <dbReference type="EMBL" id="KAJ4848023.1"/>
    </source>
</evidence>
<dbReference type="InterPro" id="IPR011990">
    <property type="entry name" value="TPR-like_helical_dom_sf"/>
</dbReference>
<proteinExistence type="predicted"/>
<comment type="caution">
    <text evidence="5">The sequence shown here is derived from an EMBL/GenBank/DDBJ whole genome shotgun (WGS) entry which is preliminary data.</text>
</comment>
<dbReference type="PANTHER" id="PTHR43575:SF1">
    <property type="entry name" value="PROTEIN ABCI7, CHLOROPLASTIC"/>
    <property type="match status" value="1"/>
</dbReference>
<accession>A0A9Q0JN94</accession>
<name>A0A9Q0JN94_9ROSI</name>
<dbReference type="EMBL" id="JAKUCV010001027">
    <property type="protein sequence ID" value="KAJ4848023.1"/>
    <property type="molecule type" value="Genomic_DNA"/>
</dbReference>
<feature type="repeat" description="PPR" evidence="2">
    <location>
        <begin position="712"/>
        <end position="746"/>
    </location>
</feature>
<feature type="compositionally biased region" description="Basic residues" evidence="3">
    <location>
        <begin position="18"/>
        <end position="28"/>
    </location>
</feature>
<feature type="compositionally biased region" description="Polar residues" evidence="3">
    <location>
        <begin position="32"/>
        <end position="43"/>
    </location>
</feature>
<dbReference type="OrthoDB" id="2510at2759"/>
<keyword evidence="1" id="KW-0677">Repeat</keyword>
<dbReference type="GO" id="GO:0016226">
    <property type="term" value="P:iron-sulfur cluster assembly"/>
    <property type="evidence" value="ECO:0007669"/>
    <property type="project" value="InterPro"/>
</dbReference>
<evidence type="ECO:0000256" key="3">
    <source>
        <dbReference type="SAM" id="MobiDB-lite"/>
    </source>
</evidence>
<dbReference type="InterPro" id="IPR002885">
    <property type="entry name" value="PPR_rpt"/>
</dbReference>
<feature type="repeat" description="PPR" evidence="2">
    <location>
        <begin position="782"/>
        <end position="816"/>
    </location>
</feature>
<reference evidence="5" key="1">
    <citation type="submission" date="2022-02" db="EMBL/GenBank/DDBJ databases">
        <authorList>
            <person name="Henning P.M."/>
            <person name="McCubbin A.G."/>
            <person name="Shore J.S."/>
        </authorList>
    </citation>
    <scope>NUCLEOTIDE SEQUENCE</scope>
    <source>
        <strain evidence="5">F60SS</strain>
        <tissue evidence="5">Leaves</tissue>
    </source>
</reference>
<dbReference type="InterPro" id="IPR055346">
    <property type="entry name" value="Fe-S_cluster_assembly_SufBD"/>
</dbReference>
<evidence type="ECO:0000313" key="6">
    <source>
        <dbReference type="Proteomes" id="UP001141552"/>
    </source>
</evidence>
<feature type="non-terminal residue" evidence="5">
    <location>
        <position position="995"/>
    </location>
</feature>
<dbReference type="Pfam" id="PF01458">
    <property type="entry name" value="SUFBD_core"/>
    <property type="match status" value="1"/>
</dbReference>